<dbReference type="RefSeq" id="WP_145749225.1">
    <property type="nucleotide sequence ID" value="NZ_VITN01000003.1"/>
</dbReference>
<sequence>MSYRLTRQAGANLVAIVKYTASVFGEAQARKYQNTLVKAFQRIGDNPLFPESRTRKDLQPGVRVLRVEKHLIVFRQNAGVTEIMRIPS</sequence>
<accession>A0A560FM22</accession>
<dbReference type="Gene3D" id="3.30.2310.20">
    <property type="entry name" value="RelE-like"/>
    <property type="match status" value="1"/>
</dbReference>
<evidence type="ECO:0000313" key="2">
    <source>
        <dbReference type="EMBL" id="TWB22652.1"/>
    </source>
</evidence>
<gene>
    <name evidence="2" type="ORF">FBZ89_103278</name>
</gene>
<dbReference type="InterPro" id="IPR035093">
    <property type="entry name" value="RelE/ParE_toxin_dom_sf"/>
</dbReference>
<protein>
    <submittedName>
        <fullName evidence="2">Toxin ParE1/3/4</fullName>
    </submittedName>
</protein>
<name>A0A560FM22_9PROT</name>
<evidence type="ECO:0000256" key="1">
    <source>
        <dbReference type="ARBA" id="ARBA00022649"/>
    </source>
</evidence>
<dbReference type="InterPro" id="IPR007712">
    <property type="entry name" value="RelE/ParE_toxin"/>
</dbReference>
<evidence type="ECO:0000313" key="3">
    <source>
        <dbReference type="Proteomes" id="UP000319859"/>
    </source>
</evidence>
<organism evidence="2 3">
    <name type="scientific">Nitrospirillum amazonense</name>
    <dbReference type="NCBI Taxonomy" id="28077"/>
    <lineage>
        <taxon>Bacteria</taxon>
        <taxon>Pseudomonadati</taxon>
        <taxon>Pseudomonadota</taxon>
        <taxon>Alphaproteobacteria</taxon>
        <taxon>Rhodospirillales</taxon>
        <taxon>Azospirillaceae</taxon>
        <taxon>Nitrospirillum</taxon>
    </lineage>
</organism>
<proteinExistence type="predicted"/>
<comment type="caution">
    <text evidence="2">The sequence shown here is derived from an EMBL/GenBank/DDBJ whole genome shotgun (WGS) entry which is preliminary data.</text>
</comment>
<keyword evidence="1" id="KW-1277">Toxin-antitoxin system</keyword>
<dbReference type="OrthoDB" id="7173315at2"/>
<reference evidence="2 3" key="1">
    <citation type="submission" date="2019-06" db="EMBL/GenBank/DDBJ databases">
        <title>Genomic Encyclopedia of Type Strains, Phase IV (KMG-V): Genome sequencing to study the core and pangenomes of soil and plant-associated prokaryotes.</title>
        <authorList>
            <person name="Whitman W."/>
        </authorList>
    </citation>
    <scope>NUCLEOTIDE SEQUENCE [LARGE SCALE GENOMIC DNA]</scope>
    <source>
        <strain evidence="2 3">BR 11880</strain>
    </source>
</reference>
<dbReference type="AlphaFoldDB" id="A0A560FM22"/>
<dbReference type="Pfam" id="PF05016">
    <property type="entry name" value="ParE_toxin"/>
    <property type="match status" value="1"/>
</dbReference>
<dbReference type="EMBL" id="VITN01000003">
    <property type="protein sequence ID" value="TWB22652.1"/>
    <property type="molecule type" value="Genomic_DNA"/>
</dbReference>
<dbReference type="Proteomes" id="UP000319859">
    <property type="component" value="Unassembled WGS sequence"/>
</dbReference>